<gene>
    <name evidence="10" type="ordered locus">Nitsa_1947</name>
</gene>
<keyword evidence="2 10" id="KW-0032">Aminotransferase</keyword>
<dbReference type="PROSITE" id="PS00595">
    <property type="entry name" value="AA_TRANSFER_CLASS_5"/>
    <property type="match status" value="1"/>
</dbReference>
<evidence type="ECO:0000259" key="9">
    <source>
        <dbReference type="Pfam" id="PF00266"/>
    </source>
</evidence>
<proteinExistence type="inferred from homology"/>
<dbReference type="KEGG" id="nsa:Nitsa_1947"/>
<evidence type="ECO:0000313" key="10">
    <source>
        <dbReference type="EMBL" id="ADV47190.1"/>
    </source>
</evidence>
<dbReference type="PIRSF" id="PIRSF000524">
    <property type="entry name" value="SPT"/>
    <property type="match status" value="1"/>
</dbReference>
<organism evidence="10 11">
    <name type="scientific">Nitratifractor salsuginis (strain DSM 16511 / JCM 12458 / E9I37-1)</name>
    <dbReference type="NCBI Taxonomy" id="749222"/>
    <lineage>
        <taxon>Bacteria</taxon>
        <taxon>Pseudomonadati</taxon>
        <taxon>Campylobacterota</taxon>
        <taxon>Epsilonproteobacteria</taxon>
        <taxon>Campylobacterales</taxon>
        <taxon>Sulfurovaceae</taxon>
        <taxon>Nitratifractor</taxon>
    </lineage>
</organism>
<evidence type="ECO:0000256" key="2">
    <source>
        <dbReference type="ARBA" id="ARBA00022576"/>
    </source>
</evidence>
<evidence type="ECO:0000313" key="11">
    <source>
        <dbReference type="Proteomes" id="UP000008633"/>
    </source>
</evidence>
<evidence type="ECO:0000256" key="4">
    <source>
        <dbReference type="ARBA" id="ARBA00022898"/>
    </source>
</evidence>
<dbReference type="PANTHER" id="PTHR42778:SF1">
    <property type="entry name" value="2-AMINOETHYLPHOSPHONATE--PYRUVATE TRANSAMINASE"/>
    <property type="match status" value="1"/>
</dbReference>
<dbReference type="InterPro" id="IPR000192">
    <property type="entry name" value="Aminotrans_V_dom"/>
</dbReference>
<evidence type="ECO:0000256" key="7">
    <source>
        <dbReference type="RuleBase" id="RU004075"/>
    </source>
</evidence>
<accession>E6X2I5</accession>
<dbReference type="EMBL" id="CP002452">
    <property type="protein sequence ID" value="ADV47190.1"/>
    <property type="molecule type" value="Genomic_DNA"/>
</dbReference>
<name>E6X2I5_NITSE</name>
<evidence type="ECO:0000256" key="5">
    <source>
        <dbReference type="PIRSR" id="PIRSR000524-1"/>
    </source>
</evidence>
<dbReference type="Proteomes" id="UP000008633">
    <property type="component" value="Chromosome"/>
</dbReference>
<dbReference type="HOGENOM" id="CLU_027686_1_1_7"/>
<evidence type="ECO:0000256" key="3">
    <source>
        <dbReference type="ARBA" id="ARBA00022679"/>
    </source>
</evidence>
<dbReference type="OrthoDB" id="9766472at2"/>
<dbReference type="AlphaFoldDB" id="E6X2I5"/>
<keyword evidence="4 6" id="KW-0663">Pyridoxal phosphate</keyword>
<reference evidence="10 11" key="1">
    <citation type="journal article" date="2011" name="Stand. Genomic Sci.">
        <title>Complete genome sequence of Nitratifractor salsuginis type strain (E9I37-1).</title>
        <authorList>
            <person name="Anderson I."/>
            <person name="Sikorski J."/>
            <person name="Zeytun A."/>
            <person name="Nolan M."/>
            <person name="Lapidus A."/>
            <person name="Lucas S."/>
            <person name="Hammon N."/>
            <person name="Deshpande S."/>
            <person name="Cheng J.F."/>
            <person name="Tapia R."/>
            <person name="Han C."/>
            <person name="Goodwin L."/>
            <person name="Pitluck S."/>
            <person name="Liolios K."/>
            <person name="Pagani I."/>
            <person name="Ivanova N."/>
            <person name="Huntemann M."/>
            <person name="Mavromatis K."/>
            <person name="Ovchinikova G."/>
            <person name="Pati A."/>
            <person name="Chen A."/>
            <person name="Palaniappan K."/>
            <person name="Land M."/>
            <person name="Hauser L."/>
            <person name="Brambilla E.M."/>
            <person name="Ngatchou-Djao O.D."/>
            <person name="Rohde M."/>
            <person name="Tindall B.J."/>
            <person name="Goker M."/>
            <person name="Detter J.C."/>
            <person name="Woyke T."/>
            <person name="Bristow J."/>
            <person name="Eisen J.A."/>
            <person name="Markowitz V."/>
            <person name="Hugenholtz P."/>
            <person name="Klenk H.P."/>
            <person name="Kyrpides N.C."/>
        </authorList>
    </citation>
    <scope>NUCLEOTIDE SEQUENCE [LARGE SCALE GENOMIC DNA]</scope>
    <source>
        <strain evidence="11">DSM 16511 / JCM 12458 / E9I37-1</strain>
    </source>
</reference>
<dbReference type="eggNOG" id="COG0075">
    <property type="taxonomic scope" value="Bacteria"/>
</dbReference>
<dbReference type="InterPro" id="IPR015422">
    <property type="entry name" value="PyrdxlP-dep_Trfase_small"/>
</dbReference>
<dbReference type="SUPFAM" id="SSF53383">
    <property type="entry name" value="PLP-dependent transferases"/>
    <property type="match status" value="1"/>
</dbReference>
<feature type="modified residue" description="N6-(pyridoxal phosphate)lysine" evidence="6">
    <location>
        <position position="184"/>
    </location>
</feature>
<dbReference type="STRING" id="749222.Nitsa_1947"/>
<dbReference type="Gene3D" id="3.90.1150.10">
    <property type="entry name" value="Aspartate Aminotransferase, domain 1"/>
    <property type="match status" value="1"/>
</dbReference>
<dbReference type="Gene3D" id="3.40.640.10">
    <property type="entry name" value="Type I PLP-dependent aspartate aminotransferase-like (Major domain)"/>
    <property type="match status" value="1"/>
</dbReference>
<dbReference type="PANTHER" id="PTHR42778">
    <property type="entry name" value="2-AMINOETHYLPHOSPHONATE--PYRUVATE TRANSAMINASE"/>
    <property type="match status" value="1"/>
</dbReference>
<evidence type="ECO:0000256" key="1">
    <source>
        <dbReference type="ARBA" id="ARBA00001933"/>
    </source>
</evidence>
<sequence>MLLFTPGPTPVPESVRLAMAGPTLHHRTPEFEAIFAVARTKLFELMVTDEVVMLASSGTGAMEAAVTNLCHRKLLNVNAGKFGQRFGLIAQAHGLPHTEIVHEWDTPATVGEVMEILRSDSEIDALAIQISESAGGLRHPVEEIAAAVKAERPEVMVIADGITAVGVERIDTSNIDALIAGSQKALMLPPGLAILGLSNVAVEKIGNGRGYYFNLASEIKKQRQNTTAYTAPTTLIIGLKAILEEIEKQGGLGKLYCDTARRAKATRFALEALGLHSYPKTPARSMTTIDDPDANTIRSLLKSDFGVNVAGGQDHLKGKIFRINQMGLIEPHEMVWVVNAVELALAKMGRRPFDGTAARIWNETYYKTMLSKAKGEE</sequence>
<comment type="cofactor">
    <cofactor evidence="1 6 8">
        <name>pyridoxal 5'-phosphate</name>
        <dbReference type="ChEBI" id="CHEBI:597326"/>
    </cofactor>
</comment>
<dbReference type="InterPro" id="IPR020578">
    <property type="entry name" value="Aminotrans_V_PyrdxlP_BS"/>
</dbReference>
<feature type="domain" description="Aminotransferase class V" evidence="9">
    <location>
        <begin position="23"/>
        <end position="313"/>
    </location>
</feature>
<keyword evidence="3" id="KW-0808">Transferase</keyword>
<keyword evidence="11" id="KW-1185">Reference proteome</keyword>
<dbReference type="InterPro" id="IPR015421">
    <property type="entry name" value="PyrdxlP-dep_Trfase_major"/>
</dbReference>
<protein>
    <submittedName>
        <fullName evidence="10">Aminotransferase class V</fullName>
    </submittedName>
</protein>
<dbReference type="GO" id="GO:0008483">
    <property type="term" value="F:transaminase activity"/>
    <property type="evidence" value="ECO:0007669"/>
    <property type="project" value="UniProtKB-KW"/>
</dbReference>
<evidence type="ECO:0000256" key="6">
    <source>
        <dbReference type="PIRSR" id="PIRSR000524-50"/>
    </source>
</evidence>
<dbReference type="Pfam" id="PF00266">
    <property type="entry name" value="Aminotran_5"/>
    <property type="match status" value="1"/>
</dbReference>
<dbReference type="InterPro" id="IPR024169">
    <property type="entry name" value="SP_NH2Trfase/AEP_transaminase"/>
</dbReference>
<dbReference type="RefSeq" id="WP_013554875.1">
    <property type="nucleotide sequence ID" value="NC_014935.1"/>
</dbReference>
<reference evidence="11" key="2">
    <citation type="submission" date="2011-01" db="EMBL/GenBank/DDBJ databases">
        <title>The complete genome of Nitratifractor salsuginis DSM 16511.</title>
        <authorList>
            <consortium name="US DOE Joint Genome Institute (JGI-PGF)"/>
            <person name="Lucas S."/>
            <person name="Copeland A."/>
            <person name="Lapidus A."/>
            <person name="Bruce D."/>
            <person name="Goodwin L."/>
            <person name="Pitluck S."/>
            <person name="Kyrpides N."/>
            <person name="Mavromatis K."/>
            <person name="Ivanova N."/>
            <person name="Mikhailova N."/>
            <person name="Zeytun A."/>
            <person name="Detter J.C."/>
            <person name="Tapia R."/>
            <person name="Han C."/>
            <person name="Land M."/>
            <person name="Hauser L."/>
            <person name="Markowitz V."/>
            <person name="Cheng J.-F."/>
            <person name="Hugenholtz P."/>
            <person name="Woyke T."/>
            <person name="Wu D."/>
            <person name="Tindall B."/>
            <person name="Schuetze A."/>
            <person name="Brambilla E."/>
            <person name="Klenk H.-P."/>
            <person name="Eisen J.A."/>
        </authorList>
    </citation>
    <scope>NUCLEOTIDE SEQUENCE [LARGE SCALE GENOMIC DNA]</scope>
    <source>
        <strain evidence="11">DSM 16511 / JCM 12458 / E9I37-1</strain>
    </source>
</reference>
<comment type="similarity">
    <text evidence="7">Belongs to the class-V pyridoxal-phosphate-dependent aminotransferase family.</text>
</comment>
<evidence type="ECO:0000256" key="8">
    <source>
        <dbReference type="RuleBase" id="RU004504"/>
    </source>
</evidence>
<dbReference type="InterPro" id="IPR015424">
    <property type="entry name" value="PyrdxlP-dep_Trfase"/>
</dbReference>
<feature type="binding site" evidence="5">
    <location>
        <position position="322"/>
    </location>
    <ligand>
        <name>substrate</name>
    </ligand>
</feature>